<feature type="coiled-coil region" evidence="1">
    <location>
        <begin position="463"/>
        <end position="680"/>
    </location>
</feature>
<evidence type="ECO:0000313" key="3">
    <source>
        <dbReference type="EMBL" id="SPX60245.1"/>
    </source>
</evidence>
<reference evidence="3 4" key="1">
    <citation type="submission" date="2018-06" db="EMBL/GenBank/DDBJ databases">
        <authorList>
            <consortium name="Pathogen Informatics"/>
            <person name="Doyle S."/>
        </authorList>
    </citation>
    <scope>NUCLEOTIDE SEQUENCE [LARGE SCALE GENOMIC DNA]</scope>
    <source>
        <strain evidence="3 4">NCTC12022</strain>
    </source>
</reference>
<name>A0A2X1QN60_9GAMM</name>
<organism evidence="3 4">
    <name type="scientific">Legionella feeleii</name>
    <dbReference type="NCBI Taxonomy" id="453"/>
    <lineage>
        <taxon>Bacteria</taxon>
        <taxon>Pseudomonadati</taxon>
        <taxon>Pseudomonadota</taxon>
        <taxon>Gammaproteobacteria</taxon>
        <taxon>Legionellales</taxon>
        <taxon>Legionellaceae</taxon>
        <taxon>Legionella</taxon>
    </lineage>
</organism>
<feature type="region of interest" description="Disordered" evidence="2">
    <location>
        <begin position="1"/>
        <end position="27"/>
    </location>
</feature>
<evidence type="ECO:0000256" key="2">
    <source>
        <dbReference type="SAM" id="MobiDB-lite"/>
    </source>
</evidence>
<dbReference type="EMBL" id="UASS01000007">
    <property type="protein sequence ID" value="SPX60245.1"/>
    <property type="molecule type" value="Genomic_DNA"/>
</dbReference>
<feature type="coiled-coil region" evidence="1">
    <location>
        <begin position="241"/>
        <end position="398"/>
    </location>
</feature>
<protein>
    <submittedName>
        <fullName evidence="3">Interaptin</fullName>
    </submittedName>
</protein>
<evidence type="ECO:0000313" key="4">
    <source>
        <dbReference type="Proteomes" id="UP000251942"/>
    </source>
</evidence>
<sequence>MQSEVEKSSRLEKEIDASAQAHVKQVKSLEERIKRGEDLTGELQRELETARINHEKALSGLQSQLKVSEDRVSDLSSTIERHEEELRTRQTTIDGLKEDVSSLTSQAKELTHQLEESGRLNHEAQEELRGQLSEQQIALVKAEQLASSTAKTLEQAEASNRLLQQQVDELDGANKKLVVKVAALDEQVDVLSKARESLTAALRQETLRAESAVAEVSNTKLALQSEVEKSSRLEKEIDASAQAHVKQVKSLEERIKRGEDLTGELQRELETARINHEKALSGLQSQLKVSEDRVSDLSSTIERHEEELRTRQTTIDGLKEDVSSLTSQAKELTHQLEESGRLNHEAQEELRGQLSEQQIALVKAEQLASSTAKTLEQAEASNRLLQQQVDELDGANKKLVVKVAALDEQVDVLSKARESLTAALRQETLRAESAVAEVSSTKLALQSEVEKSSRLEKEIDASAQAHVKQVKSLEERIKRGEDLTGELQRELETARINHEKALSGLQSQLKVSEDRVSDLSSTIERHEEELRTRQTTIDGLKEDVSSLTSQAKELTHQLEESGRLNHEAQEELRGQLSEQQIALVKAEQLASSTAKTLEQAEASNRLLQQQVDELDGANNKLSDKISELEAVAREREQEILRAREAEARERQSALLKQAEIEQLVRQLAEVAEQKALLVLKPLIKESDNVALLTAIYSANNPAGLNLDDIGWNDGAHVEQVASVRAIGVIVWQAQIQTAADERLTALSQQASNALKATIRDSRDLAALRAIAAAAGNGDLRVGVGFNEHVGFLRGATAYEGIRDEAGARLVALSLEATNTLKGTIRGSRDLVVLRAVAAADRNAALLGRGFDDSVNALHGPTAFEGIRDEAIARLGALELEAKAALIAEVNGSHDVELLTRVAAVVANDGLGDLNAGHVAALTSVDAFRDIKARAQARLDANQAAIVALTDFINGCDDARFLEAVSGEARTNEFLEVTFRMFRKGNAEHLRALIKDDAHTQFADLARARLLVLDAARHRRPDEPDPRIIAQEKAIHALQREIAVSKDKELLTEISTANSNAALNHNWHQVDELNLRNIQALVQDDAYLRVREAASRRIVALRDERNEKRDAYSDPGRYAATLAADRTTLTGINRRVGAIGTVDDKVRSELRQLGAMNPMHWFSPAFRGAAKKNAIAMEAHFTELATTCKVIVDYLVPLRNELFEQINSIPVNMDGFTEPQKKALQDRKALLTTYLRKVETELALYKPVYTQLYGDPRAVDPVSKDGILETIRRAKTDEGALEVFPFKSAATDHPMDERAAHFRAGYTSSATTVSARSTTLGLGAHQARYAAGDAFKAGHFREHTINPDAARTGRYSGSYIEERASSYRTSLANASEYLSDLKLTITKFPEAPHGVPEDDPQLVEDRIHFAFACAVTLLSAFSEPPTASNQVILRGFEEKEMGYIWTALMTLGSEIPSMQFNHKAINVISPTFKPANELGTFYGYSSSSYQEALFKPHKGYVDNLLKGIKEACAERVIHQKTLEKADKLATSISSAYKSTFKQTMDELRENQDKGPEIFGR</sequence>
<accession>A0A2X1QN60</accession>
<proteinExistence type="predicted"/>
<dbReference type="Proteomes" id="UP000251942">
    <property type="component" value="Unassembled WGS sequence"/>
</dbReference>
<keyword evidence="1" id="KW-0175">Coiled coil</keyword>
<feature type="compositionally biased region" description="Basic and acidic residues" evidence="2">
    <location>
        <begin position="1"/>
        <end position="16"/>
    </location>
</feature>
<evidence type="ECO:0000256" key="1">
    <source>
        <dbReference type="SAM" id="Coils"/>
    </source>
</evidence>
<gene>
    <name evidence="3" type="ORF">NCTC12022_00961</name>
</gene>
<dbReference type="RefSeq" id="WP_112854650.1">
    <property type="nucleotide sequence ID" value="NZ_UASS01000007.1"/>
</dbReference>